<proteinExistence type="predicted"/>
<evidence type="ECO:0000259" key="5">
    <source>
        <dbReference type="PROSITE" id="PS50977"/>
    </source>
</evidence>
<dbReference type="InterPro" id="IPR050109">
    <property type="entry name" value="HTH-type_TetR-like_transc_reg"/>
</dbReference>
<organism evidence="6 7">
    <name type="scientific">Shouchella clausii</name>
    <name type="common">Alkalihalobacillus clausii</name>
    <dbReference type="NCBI Taxonomy" id="79880"/>
    <lineage>
        <taxon>Bacteria</taxon>
        <taxon>Bacillati</taxon>
        <taxon>Bacillota</taxon>
        <taxon>Bacilli</taxon>
        <taxon>Bacillales</taxon>
        <taxon>Bacillaceae</taxon>
        <taxon>Shouchella</taxon>
    </lineage>
</organism>
<dbReference type="InterPro" id="IPR009057">
    <property type="entry name" value="Homeodomain-like_sf"/>
</dbReference>
<reference evidence="6 7" key="1">
    <citation type="submission" date="2017-07" db="EMBL/GenBank/DDBJ databases">
        <title>Isolation and whole genome analysis of endospore-forming bacteria from heroin.</title>
        <authorList>
            <person name="Kalinowski J."/>
            <person name="Ahrens B."/>
            <person name="Al-Dilaimi A."/>
            <person name="Winkler A."/>
            <person name="Wibberg D."/>
            <person name="Schleenbecker U."/>
            <person name="Ruckert C."/>
            <person name="Wolfel R."/>
            <person name="Grass G."/>
        </authorList>
    </citation>
    <scope>NUCLEOTIDE SEQUENCE [LARGE SCALE GENOMIC DNA]</scope>
    <source>
        <strain evidence="6 7">7539</strain>
    </source>
</reference>
<dbReference type="InterPro" id="IPR001647">
    <property type="entry name" value="HTH_TetR"/>
</dbReference>
<dbReference type="SUPFAM" id="SSF46689">
    <property type="entry name" value="Homeodomain-like"/>
    <property type="match status" value="1"/>
</dbReference>
<comment type="caution">
    <text evidence="6">The sequence shown here is derived from an EMBL/GenBank/DDBJ whole genome shotgun (WGS) entry which is preliminary data.</text>
</comment>
<name>A0A268NX16_SHOCL</name>
<evidence type="ECO:0000313" key="6">
    <source>
        <dbReference type="EMBL" id="PAE88077.1"/>
    </source>
</evidence>
<gene>
    <name evidence="6" type="ORF">CHH72_14610</name>
</gene>
<dbReference type="PROSITE" id="PS50977">
    <property type="entry name" value="HTH_TETR_2"/>
    <property type="match status" value="1"/>
</dbReference>
<sequence>MPRSKKQFEEMRSATRDKIQSAAMHLFVHQGYGSTNVQQIADVAGISIGLLYRHYKNKEVLFHELVDFAMAGLQAVVDSFRTGDSPKKQLEQFVKEIYSDLSTSDDLANLMVLMTQSFFSGGASQKHHEIVGLNQQMLEATADLIKRGQEKNEFKQGPPDEMAMHFFSTIQGLAIMKITLKERFVMPSVQIIIAGLSKEGEK</sequence>
<dbReference type="GO" id="GO:0003700">
    <property type="term" value="F:DNA-binding transcription factor activity"/>
    <property type="evidence" value="ECO:0007669"/>
    <property type="project" value="TreeGrafter"/>
</dbReference>
<dbReference type="PANTHER" id="PTHR30055">
    <property type="entry name" value="HTH-TYPE TRANSCRIPTIONAL REGULATOR RUTR"/>
    <property type="match status" value="1"/>
</dbReference>
<dbReference type="PRINTS" id="PR00455">
    <property type="entry name" value="HTHTETR"/>
</dbReference>
<dbReference type="Gene3D" id="1.10.357.10">
    <property type="entry name" value="Tetracycline Repressor, domain 2"/>
    <property type="match status" value="1"/>
</dbReference>
<dbReference type="SUPFAM" id="SSF48498">
    <property type="entry name" value="Tetracyclin repressor-like, C-terminal domain"/>
    <property type="match status" value="1"/>
</dbReference>
<dbReference type="EMBL" id="NPCC01000023">
    <property type="protein sequence ID" value="PAE88077.1"/>
    <property type="molecule type" value="Genomic_DNA"/>
</dbReference>
<evidence type="ECO:0000256" key="4">
    <source>
        <dbReference type="PROSITE-ProRule" id="PRU00335"/>
    </source>
</evidence>
<dbReference type="AlphaFoldDB" id="A0A268NX16"/>
<evidence type="ECO:0000313" key="7">
    <source>
        <dbReference type="Proteomes" id="UP000216207"/>
    </source>
</evidence>
<dbReference type="PANTHER" id="PTHR30055:SF234">
    <property type="entry name" value="HTH-TYPE TRANSCRIPTIONAL REGULATOR BETI"/>
    <property type="match status" value="1"/>
</dbReference>
<keyword evidence="1" id="KW-0805">Transcription regulation</keyword>
<feature type="DNA-binding region" description="H-T-H motif" evidence="4">
    <location>
        <begin position="36"/>
        <end position="55"/>
    </location>
</feature>
<evidence type="ECO:0000256" key="2">
    <source>
        <dbReference type="ARBA" id="ARBA00023125"/>
    </source>
</evidence>
<dbReference type="Pfam" id="PF00440">
    <property type="entry name" value="TetR_N"/>
    <property type="match status" value="1"/>
</dbReference>
<keyword evidence="3" id="KW-0804">Transcription</keyword>
<dbReference type="InterPro" id="IPR036271">
    <property type="entry name" value="Tet_transcr_reg_TetR-rel_C_sf"/>
</dbReference>
<protein>
    <submittedName>
        <fullName evidence="6">TetR family transcriptional regulator</fullName>
    </submittedName>
</protein>
<evidence type="ECO:0000256" key="1">
    <source>
        <dbReference type="ARBA" id="ARBA00023015"/>
    </source>
</evidence>
<dbReference type="Proteomes" id="UP000216207">
    <property type="component" value="Unassembled WGS sequence"/>
</dbReference>
<keyword evidence="2 4" id="KW-0238">DNA-binding</keyword>
<dbReference type="GO" id="GO:0000976">
    <property type="term" value="F:transcription cis-regulatory region binding"/>
    <property type="evidence" value="ECO:0007669"/>
    <property type="project" value="TreeGrafter"/>
</dbReference>
<evidence type="ECO:0000256" key="3">
    <source>
        <dbReference type="ARBA" id="ARBA00023163"/>
    </source>
</evidence>
<accession>A0A268NX16</accession>
<feature type="domain" description="HTH tetR-type" evidence="5">
    <location>
        <begin position="13"/>
        <end position="73"/>
    </location>
</feature>